<proteinExistence type="predicted"/>
<sequence length="65" mass="7580">METEMIRRKLKIDLLKMGGNMEVVARKGDIVDTFENDIGTQVRVGNCDITIWSWELEKTFEDKMT</sequence>
<dbReference type="EMBL" id="LAZR01016029">
    <property type="protein sequence ID" value="KKM06292.1"/>
    <property type="molecule type" value="Genomic_DNA"/>
</dbReference>
<organism evidence="1">
    <name type="scientific">marine sediment metagenome</name>
    <dbReference type="NCBI Taxonomy" id="412755"/>
    <lineage>
        <taxon>unclassified sequences</taxon>
        <taxon>metagenomes</taxon>
        <taxon>ecological metagenomes</taxon>
    </lineage>
</organism>
<comment type="caution">
    <text evidence="1">The sequence shown here is derived from an EMBL/GenBank/DDBJ whole genome shotgun (WGS) entry which is preliminary data.</text>
</comment>
<reference evidence="1" key="1">
    <citation type="journal article" date="2015" name="Nature">
        <title>Complex archaea that bridge the gap between prokaryotes and eukaryotes.</title>
        <authorList>
            <person name="Spang A."/>
            <person name="Saw J.H."/>
            <person name="Jorgensen S.L."/>
            <person name="Zaremba-Niedzwiedzka K."/>
            <person name="Martijn J."/>
            <person name="Lind A.E."/>
            <person name="van Eijk R."/>
            <person name="Schleper C."/>
            <person name="Guy L."/>
            <person name="Ettema T.J."/>
        </authorList>
    </citation>
    <scope>NUCLEOTIDE SEQUENCE</scope>
</reference>
<dbReference type="AlphaFoldDB" id="A0A0F9HT08"/>
<gene>
    <name evidence="1" type="ORF">LCGC14_1745430</name>
</gene>
<evidence type="ECO:0000313" key="1">
    <source>
        <dbReference type="EMBL" id="KKM06292.1"/>
    </source>
</evidence>
<accession>A0A0F9HT08</accession>
<name>A0A0F9HT08_9ZZZZ</name>
<protein>
    <submittedName>
        <fullName evidence="1">Uncharacterized protein</fullName>
    </submittedName>
</protein>